<accession>A0A1Q2GWV9</accession>
<dbReference type="Pfam" id="PF14082">
    <property type="entry name" value="SduA_C"/>
    <property type="match status" value="1"/>
</dbReference>
<evidence type="ECO:0000313" key="2">
    <source>
        <dbReference type="EMBL" id="AQP99628.1"/>
    </source>
</evidence>
<evidence type="ECO:0000259" key="1">
    <source>
        <dbReference type="Pfam" id="PF14082"/>
    </source>
</evidence>
<dbReference type="InterPro" id="IPR025359">
    <property type="entry name" value="SduA_C"/>
</dbReference>
<sequence length="290" mass="34305">MPMEKAEKLYAWKNFNRSPIKKQILDKWMQLLGDKSLKEQAYQVFLRNHAGMFIPQGGPTFREQLVLEKIRLGGDYITDFISVDSDRSDGFKFTLIEIESPHSNLFTNEGLCSNRLQKALKQVEDWQHWIQDNKDTASRILPTEDLLYSVEYLIIIGRREEDKDLRRSKLKLLERQKNVKIRSFDHLTDVFLSRSYDSYTKISKSSGETVSKEQNNQFTNPFYIAYPDKEWRSMTNKFKKSLFHMVSRNIEVILEHRSYNTILPDYEKWACINGNNEFCSVDDQFILNSR</sequence>
<proteinExistence type="predicted"/>
<feature type="domain" description="Shedu protein SduA C-terminal" evidence="1">
    <location>
        <begin position="38"/>
        <end position="187"/>
    </location>
</feature>
<name>A0A1Q2GWV9_9GAMM</name>
<protein>
    <recommendedName>
        <fullName evidence="1">Shedu protein SduA C-terminal domain-containing protein</fullName>
    </recommendedName>
</protein>
<dbReference type="AlphaFoldDB" id="A0A1Q2GWV9"/>
<dbReference type="EMBL" id="CP019628">
    <property type="protein sequence ID" value="AQP99628.1"/>
    <property type="molecule type" value="Genomic_DNA"/>
</dbReference>
<dbReference type="RefSeq" id="WP_077536386.1">
    <property type="nucleotide sequence ID" value="NZ_CP019628.1"/>
</dbReference>
<evidence type="ECO:0000313" key="3">
    <source>
        <dbReference type="Proteomes" id="UP000188243"/>
    </source>
</evidence>
<dbReference type="Proteomes" id="UP000188243">
    <property type="component" value="Chromosome"/>
</dbReference>
<gene>
    <name evidence="2" type="ORF">B0W48_07335</name>
</gene>
<reference evidence="2 3" key="1">
    <citation type="submission" date="2017-02" db="EMBL/GenBank/DDBJ databases">
        <title>Complete genome sequence of the cold-active Pseudoalteromonas aliena strain EH1 isolated from Arctic seawater.</title>
        <authorList>
            <person name="Kim E."/>
            <person name="Heo E."/>
            <person name="Kim H."/>
            <person name="Kim D."/>
        </authorList>
    </citation>
    <scope>NUCLEOTIDE SEQUENCE [LARGE SCALE GENOMIC DNA]</scope>
    <source>
        <strain evidence="2 3">EH1</strain>
    </source>
</reference>
<dbReference type="KEGG" id="paln:B0W48_07335"/>
<organism evidence="2 3">
    <name type="scientific">Pseudoalteromonas aliena</name>
    <dbReference type="NCBI Taxonomy" id="247523"/>
    <lineage>
        <taxon>Bacteria</taxon>
        <taxon>Pseudomonadati</taxon>
        <taxon>Pseudomonadota</taxon>
        <taxon>Gammaproteobacteria</taxon>
        <taxon>Alteromonadales</taxon>
        <taxon>Pseudoalteromonadaceae</taxon>
        <taxon>Pseudoalteromonas</taxon>
    </lineage>
</organism>